<organism evidence="2 3">
    <name type="scientific">Pediococcus inopinatus</name>
    <dbReference type="NCBI Taxonomy" id="114090"/>
    <lineage>
        <taxon>Bacteria</taxon>
        <taxon>Bacillati</taxon>
        <taxon>Bacillota</taxon>
        <taxon>Bacilli</taxon>
        <taxon>Lactobacillales</taxon>
        <taxon>Lactobacillaceae</taxon>
        <taxon>Pediococcus</taxon>
    </lineage>
</organism>
<dbReference type="RefSeq" id="WP_156406509.1">
    <property type="nucleotide sequence ID" value="NZ_BBIM01000037.1"/>
</dbReference>
<gene>
    <name evidence="2" type="ORF">N6G96_02405</name>
</gene>
<evidence type="ECO:0000259" key="1">
    <source>
        <dbReference type="PROSITE" id="PS50943"/>
    </source>
</evidence>
<evidence type="ECO:0000313" key="3">
    <source>
        <dbReference type="Proteomes" id="UP001302696"/>
    </source>
</evidence>
<dbReference type="InterPro" id="IPR001387">
    <property type="entry name" value="Cro/C1-type_HTH"/>
</dbReference>
<dbReference type="Proteomes" id="UP001302696">
    <property type="component" value="Chromosome"/>
</dbReference>
<dbReference type="CDD" id="cd00093">
    <property type="entry name" value="HTH_XRE"/>
    <property type="match status" value="1"/>
</dbReference>
<dbReference type="PROSITE" id="PS50943">
    <property type="entry name" value="HTH_CROC1"/>
    <property type="match status" value="1"/>
</dbReference>
<reference evidence="3" key="1">
    <citation type="submission" date="2024-06" db="EMBL/GenBank/DDBJ databases">
        <authorList>
            <person name="Chang H.C."/>
            <person name="Mun S.Y."/>
        </authorList>
    </citation>
    <scope>NUCLEOTIDE SEQUENCE [LARGE SCALE GENOMIC DNA]</scope>
    <source>
        <strain evidence="3">KT1</strain>
    </source>
</reference>
<sequence>MITEWEHGEAEPNLDDLVKLHSIYQISLDELVLSTKPYKTVSASKWLNQFDRALKKK</sequence>
<feature type="domain" description="HTH cro/C1-type" evidence="1">
    <location>
        <begin position="1"/>
        <end position="31"/>
    </location>
</feature>
<accession>A0ABZ0Q516</accession>
<name>A0ABZ0Q516_9LACO</name>
<protein>
    <submittedName>
        <fullName evidence="2">Helix-turn-helix domain-containing protein</fullName>
    </submittedName>
</protein>
<proteinExistence type="predicted"/>
<dbReference type="EMBL" id="CP104778">
    <property type="protein sequence ID" value="WPC22090.1"/>
    <property type="molecule type" value="Genomic_DNA"/>
</dbReference>
<keyword evidence="3" id="KW-1185">Reference proteome</keyword>
<dbReference type="InterPro" id="IPR010982">
    <property type="entry name" value="Lambda_DNA-bd_dom_sf"/>
</dbReference>
<evidence type="ECO:0000313" key="2">
    <source>
        <dbReference type="EMBL" id="WPC22090.1"/>
    </source>
</evidence>
<dbReference type="SUPFAM" id="SSF47413">
    <property type="entry name" value="lambda repressor-like DNA-binding domains"/>
    <property type="match status" value="1"/>
</dbReference>
<dbReference type="Pfam" id="PF01381">
    <property type="entry name" value="HTH_3"/>
    <property type="match status" value="1"/>
</dbReference>
<dbReference type="Gene3D" id="1.10.260.40">
    <property type="entry name" value="lambda repressor-like DNA-binding domains"/>
    <property type="match status" value="1"/>
</dbReference>